<name>A0A1D9FUX5_MOOP1</name>
<dbReference type="SUPFAM" id="SSF63829">
    <property type="entry name" value="Calcium-dependent phosphotriesterase"/>
    <property type="match status" value="1"/>
</dbReference>
<dbReference type="AlphaFoldDB" id="A0A1D9FUX5"/>
<feature type="signal peptide" evidence="1">
    <location>
        <begin position="1"/>
        <end position="24"/>
    </location>
</feature>
<evidence type="ECO:0000256" key="1">
    <source>
        <dbReference type="SAM" id="SignalP"/>
    </source>
</evidence>
<accession>A0A1D9FUX5</accession>
<evidence type="ECO:0000313" key="3">
    <source>
        <dbReference type="Proteomes" id="UP000176944"/>
    </source>
</evidence>
<protein>
    <recommendedName>
        <fullName evidence="4">PEP-CTERM protein-sorting domain-containing protein</fullName>
    </recommendedName>
</protein>
<feature type="chain" id="PRO_5009441633" description="PEP-CTERM protein-sorting domain-containing protein" evidence="1">
    <location>
        <begin position="25"/>
        <end position="273"/>
    </location>
</feature>
<evidence type="ECO:0000313" key="2">
    <source>
        <dbReference type="EMBL" id="AOY79131.1"/>
    </source>
</evidence>
<dbReference type="Proteomes" id="UP000176944">
    <property type="component" value="Chromosome"/>
</dbReference>
<sequence>MKKLPITIAGAVVFSLGTIGTAQAASFLSTSNGQVGKIDTSTGKFTPLNSDGIPFFDIALSNSGELFGVTPSALYSIDKSTGLSSLIGYLFAFINALGFSDDDNVLYGAGDDSFYTIDTASGAASLVAKITNFNSSGDIAFDSVNNQFFATSLSFDGSSDILFSIANDGTATEIGSIGFRDIFGLFFENGTLFGYTADGQQITIDPTTGAGTFSQNVALAGINRIYGAAAVSRATVFEPMSVLGSTTVPEPMSVLSLLAVGAFGAGVLFKHKL</sequence>
<keyword evidence="1" id="KW-0732">Signal</keyword>
<dbReference type="EMBL" id="CP017708">
    <property type="protein sequence ID" value="AOY79131.1"/>
    <property type="molecule type" value="Genomic_DNA"/>
</dbReference>
<evidence type="ECO:0008006" key="4">
    <source>
        <dbReference type="Google" id="ProtNLM"/>
    </source>
</evidence>
<organism evidence="2 3">
    <name type="scientific">Moorena producens (strain JHB)</name>
    <dbReference type="NCBI Taxonomy" id="1454205"/>
    <lineage>
        <taxon>Bacteria</taxon>
        <taxon>Bacillati</taxon>
        <taxon>Cyanobacteriota</taxon>
        <taxon>Cyanophyceae</taxon>
        <taxon>Coleofasciculales</taxon>
        <taxon>Coleofasciculaceae</taxon>
        <taxon>Moorena</taxon>
    </lineage>
</organism>
<proteinExistence type="predicted"/>
<gene>
    <name evidence="2" type="ORF">BJP36_03585</name>
</gene>
<reference evidence="3" key="1">
    <citation type="submission" date="2016-10" db="EMBL/GenBank/DDBJ databases">
        <title>Comparative genomics uncovers the prolific and rare metabolic potential of the cyanobacterial genus Moorea.</title>
        <authorList>
            <person name="Leao T."/>
            <person name="Castelao G."/>
            <person name="Korobeynikov A."/>
            <person name="Monroe E.A."/>
            <person name="Podell S."/>
            <person name="Glukhov E."/>
            <person name="Allen E."/>
            <person name="Gerwick W.H."/>
            <person name="Gerwick L."/>
        </authorList>
    </citation>
    <scope>NUCLEOTIDE SEQUENCE [LARGE SCALE GENOMIC DNA]</scope>
    <source>
        <strain evidence="3">JHB</strain>
    </source>
</reference>